<protein>
    <submittedName>
        <fullName evidence="1">Uncharacterized protein</fullName>
    </submittedName>
</protein>
<comment type="caution">
    <text evidence="1">The sequence shown here is derived from an EMBL/GenBank/DDBJ whole genome shotgun (WGS) entry which is preliminary data.</text>
</comment>
<dbReference type="AlphaFoldDB" id="A0A3M7S339"/>
<organism evidence="1 2">
    <name type="scientific">Brachionus plicatilis</name>
    <name type="common">Marine rotifer</name>
    <name type="synonym">Brachionus muelleri</name>
    <dbReference type="NCBI Taxonomy" id="10195"/>
    <lineage>
        <taxon>Eukaryota</taxon>
        <taxon>Metazoa</taxon>
        <taxon>Spiralia</taxon>
        <taxon>Gnathifera</taxon>
        <taxon>Rotifera</taxon>
        <taxon>Eurotatoria</taxon>
        <taxon>Monogononta</taxon>
        <taxon>Pseudotrocha</taxon>
        <taxon>Ploima</taxon>
        <taxon>Brachionidae</taxon>
        <taxon>Brachionus</taxon>
    </lineage>
</organism>
<evidence type="ECO:0000313" key="1">
    <source>
        <dbReference type="EMBL" id="RNA30236.1"/>
    </source>
</evidence>
<gene>
    <name evidence="1" type="ORF">BpHYR1_039060</name>
</gene>
<accession>A0A3M7S339</accession>
<dbReference type="EMBL" id="REGN01002110">
    <property type="protein sequence ID" value="RNA30236.1"/>
    <property type="molecule type" value="Genomic_DNA"/>
</dbReference>
<sequence length="59" mass="7099">MTQGDMSCYGIVHYLYHKKLLQLEKRRKSFTVQCLLKNPLLNHILESKLKWTKNLSLFF</sequence>
<keyword evidence="2" id="KW-1185">Reference proteome</keyword>
<proteinExistence type="predicted"/>
<dbReference type="Proteomes" id="UP000276133">
    <property type="component" value="Unassembled WGS sequence"/>
</dbReference>
<name>A0A3M7S339_BRAPC</name>
<evidence type="ECO:0000313" key="2">
    <source>
        <dbReference type="Proteomes" id="UP000276133"/>
    </source>
</evidence>
<reference evidence="1 2" key="1">
    <citation type="journal article" date="2018" name="Sci. Rep.">
        <title>Genomic signatures of local adaptation to the degree of environmental predictability in rotifers.</title>
        <authorList>
            <person name="Franch-Gras L."/>
            <person name="Hahn C."/>
            <person name="Garcia-Roger E.M."/>
            <person name="Carmona M.J."/>
            <person name="Serra M."/>
            <person name="Gomez A."/>
        </authorList>
    </citation>
    <scope>NUCLEOTIDE SEQUENCE [LARGE SCALE GENOMIC DNA]</scope>
    <source>
        <strain evidence="1">HYR1</strain>
    </source>
</reference>